<gene>
    <name evidence="1" type="ORF">RHMOL_Rhmol07G0195800</name>
</gene>
<proteinExistence type="predicted"/>
<name>A0ACC0N362_RHOML</name>
<keyword evidence="2" id="KW-1185">Reference proteome</keyword>
<comment type="caution">
    <text evidence="1">The sequence shown here is derived from an EMBL/GenBank/DDBJ whole genome shotgun (WGS) entry which is preliminary data.</text>
</comment>
<accession>A0ACC0N362</accession>
<evidence type="ECO:0000313" key="2">
    <source>
        <dbReference type="Proteomes" id="UP001062846"/>
    </source>
</evidence>
<organism evidence="1 2">
    <name type="scientific">Rhododendron molle</name>
    <name type="common">Chinese azalea</name>
    <name type="synonym">Azalea mollis</name>
    <dbReference type="NCBI Taxonomy" id="49168"/>
    <lineage>
        <taxon>Eukaryota</taxon>
        <taxon>Viridiplantae</taxon>
        <taxon>Streptophyta</taxon>
        <taxon>Embryophyta</taxon>
        <taxon>Tracheophyta</taxon>
        <taxon>Spermatophyta</taxon>
        <taxon>Magnoliopsida</taxon>
        <taxon>eudicotyledons</taxon>
        <taxon>Gunneridae</taxon>
        <taxon>Pentapetalae</taxon>
        <taxon>asterids</taxon>
        <taxon>Ericales</taxon>
        <taxon>Ericaceae</taxon>
        <taxon>Ericoideae</taxon>
        <taxon>Rhodoreae</taxon>
        <taxon>Rhododendron</taxon>
    </lineage>
</organism>
<dbReference type="Proteomes" id="UP001062846">
    <property type="component" value="Chromosome 7"/>
</dbReference>
<evidence type="ECO:0000313" key="1">
    <source>
        <dbReference type="EMBL" id="KAI8547441.1"/>
    </source>
</evidence>
<protein>
    <submittedName>
        <fullName evidence="1">Uncharacterized protein</fullName>
    </submittedName>
</protein>
<sequence length="50" mass="5562">MFPIMYAFYGFFGALPPMETLEIGDEEGEVGGDEDANEGNLEKDEVLKDM</sequence>
<reference evidence="1" key="1">
    <citation type="submission" date="2022-02" db="EMBL/GenBank/DDBJ databases">
        <title>Plant Genome Project.</title>
        <authorList>
            <person name="Zhang R.-G."/>
        </authorList>
    </citation>
    <scope>NUCLEOTIDE SEQUENCE</scope>
    <source>
        <strain evidence="1">AT1</strain>
    </source>
</reference>
<dbReference type="EMBL" id="CM046394">
    <property type="protein sequence ID" value="KAI8547441.1"/>
    <property type="molecule type" value="Genomic_DNA"/>
</dbReference>